<dbReference type="PROSITE" id="PS51257">
    <property type="entry name" value="PROKAR_LIPOPROTEIN"/>
    <property type="match status" value="1"/>
</dbReference>
<sequence length="83" mass="9254">MQSIREEKSVGEGVEITAGSVSNTLGVTGCTLAIRFSIPETSERLDRFGFELEPGRPTVQTSSRNSHSIHRPRQLRGNQWLRT</sequence>
<evidence type="ECO:0000256" key="1">
    <source>
        <dbReference type="SAM" id="MobiDB-lite"/>
    </source>
</evidence>
<keyword evidence="3" id="KW-1185">Reference proteome</keyword>
<dbReference type="PATRIC" id="fig|1114856.3.peg.4684"/>
<proteinExistence type="predicted"/>
<name>L9VI75_9EURY</name>
<reference evidence="2 3" key="1">
    <citation type="journal article" date="2014" name="PLoS Genet.">
        <title>Phylogenetically driven sequencing of extremely halophilic archaea reveals strategies for static and dynamic osmo-response.</title>
        <authorList>
            <person name="Becker E.A."/>
            <person name="Seitzer P.M."/>
            <person name="Tritt A."/>
            <person name="Larsen D."/>
            <person name="Krusor M."/>
            <person name="Yao A.I."/>
            <person name="Wu D."/>
            <person name="Madern D."/>
            <person name="Eisen J.A."/>
            <person name="Darling A.E."/>
            <person name="Facciotti M.T."/>
        </authorList>
    </citation>
    <scope>NUCLEOTIDE SEQUENCE [LARGE SCALE GENOMIC DNA]</scope>
    <source>
        <strain evidence="2 3">GA33</strain>
    </source>
</reference>
<accession>L9VI75</accession>
<feature type="region of interest" description="Disordered" evidence="1">
    <location>
        <begin position="52"/>
        <end position="83"/>
    </location>
</feature>
<protein>
    <submittedName>
        <fullName evidence="2">Uncharacterized protein</fullName>
    </submittedName>
</protein>
<comment type="caution">
    <text evidence="2">The sequence shown here is derived from an EMBL/GenBank/DDBJ whole genome shotgun (WGS) entry which is preliminary data.</text>
</comment>
<dbReference type="EMBL" id="AOHW01000053">
    <property type="protein sequence ID" value="ELY35978.1"/>
    <property type="molecule type" value="Genomic_DNA"/>
</dbReference>
<evidence type="ECO:0000313" key="2">
    <source>
        <dbReference type="EMBL" id="ELY35978.1"/>
    </source>
</evidence>
<evidence type="ECO:0000313" key="3">
    <source>
        <dbReference type="Proteomes" id="UP000011599"/>
    </source>
</evidence>
<organism evidence="2 3">
    <name type="scientific">Natronorubrum tibetense GA33</name>
    <dbReference type="NCBI Taxonomy" id="1114856"/>
    <lineage>
        <taxon>Archaea</taxon>
        <taxon>Methanobacteriati</taxon>
        <taxon>Methanobacteriota</taxon>
        <taxon>Stenosarchaea group</taxon>
        <taxon>Halobacteria</taxon>
        <taxon>Halobacteriales</taxon>
        <taxon>Natrialbaceae</taxon>
        <taxon>Natronorubrum</taxon>
    </lineage>
</organism>
<dbReference type="AlphaFoldDB" id="L9VI75"/>
<gene>
    <name evidence="2" type="ORF">C496_22654</name>
</gene>
<dbReference type="Proteomes" id="UP000011599">
    <property type="component" value="Unassembled WGS sequence"/>
</dbReference>